<feature type="compositionally biased region" description="Low complexity" evidence="11">
    <location>
        <begin position="374"/>
        <end position="407"/>
    </location>
</feature>
<dbReference type="InterPro" id="IPR001789">
    <property type="entry name" value="Sig_transdc_resp-reg_receiver"/>
</dbReference>
<dbReference type="InterPro" id="IPR050236">
    <property type="entry name" value="Ser_Thr_kinase_AGC"/>
</dbReference>
<feature type="compositionally biased region" description="Low complexity" evidence="11">
    <location>
        <begin position="575"/>
        <end position="589"/>
    </location>
</feature>
<feature type="region of interest" description="Disordered" evidence="11">
    <location>
        <begin position="1068"/>
        <end position="1146"/>
    </location>
</feature>
<feature type="compositionally biased region" description="Low complexity" evidence="11">
    <location>
        <begin position="2103"/>
        <end position="2143"/>
    </location>
</feature>
<feature type="compositionally biased region" description="Polar residues" evidence="11">
    <location>
        <begin position="728"/>
        <end position="739"/>
    </location>
</feature>
<dbReference type="Gene3D" id="3.30.200.20">
    <property type="entry name" value="Phosphorylase Kinase, domain 1"/>
    <property type="match status" value="2"/>
</dbReference>
<feature type="region of interest" description="Disordered" evidence="11">
    <location>
        <begin position="1304"/>
        <end position="1325"/>
    </location>
</feature>
<dbReference type="GO" id="GO:0005634">
    <property type="term" value="C:nucleus"/>
    <property type="evidence" value="ECO:0007669"/>
    <property type="project" value="TreeGrafter"/>
</dbReference>
<keyword evidence="3" id="KW-0597">Phosphoprotein</keyword>
<comment type="caution">
    <text evidence="16">The sequence shown here is derived from an EMBL/GenBank/DDBJ whole genome shotgun (WGS) entry which is preliminary data.</text>
</comment>
<evidence type="ECO:0000256" key="4">
    <source>
        <dbReference type="ARBA" id="ARBA00022679"/>
    </source>
</evidence>
<evidence type="ECO:0000313" key="16">
    <source>
        <dbReference type="EMBL" id="OJD17422.1"/>
    </source>
</evidence>
<feature type="compositionally biased region" description="Acidic residues" evidence="11">
    <location>
        <begin position="1919"/>
        <end position="1928"/>
    </location>
</feature>
<feature type="compositionally biased region" description="Polar residues" evidence="11">
    <location>
        <begin position="1130"/>
        <end position="1139"/>
    </location>
</feature>
<feature type="compositionally biased region" description="Low complexity" evidence="11">
    <location>
        <begin position="784"/>
        <end position="793"/>
    </location>
</feature>
<evidence type="ECO:0000259" key="15">
    <source>
        <dbReference type="PROSITE" id="PS51285"/>
    </source>
</evidence>
<feature type="compositionally biased region" description="Basic and acidic residues" evidence="11">
    <location>
        <begin position="163"/>
        <end position="172"/>
    </location>
</feature>
<dbReference type="Pfam" id="PF00072">
    <property type="entry name" value="Response_reg"/>
    <property type="match status" value="1"/>
</dbReference>
<dbReference type="PANTHER" id="PTHR24356">
    <property type="entry name" value="SERINE/THREONINE-PROTEIN KINASE"/>
    <property type="match status" value="1"/>
</dbReference>
<dbReference type="GO" id="GO:0005524">
    <property type="term" value="F:ATP binding"/>
    <property type="evidence" value="ECO:0007669"/>
    <property type="project" value="UniProtKB-KW"/>
</dbReference>
<dbReference type="GO" id="GO:0005737">
    <property type="term" value="C:cytoplasm"/>
    <property type="evidence" value="ECO:0007669"/>
    <property type="project" value="TreeGrafter"/>
</dbReference>
<dbReference type="FunFam" id="1.10.510.10:FF:000340">
    <property type="entry name" value="Serine threonine protein kinase"/>
    <property type="match status" value="1"/>
</dbReference>
<protein>
    <recommendedName>
        <fullName evidence="1">non-specific serine/threonine protein kinase</fullName>
        <ecNumber evidence="1">2.7.11.1</ecNumber>
    </recommendedName>
</protein>
<dbReference type="STRING" id="1447872.A0A1J9PMT1"/>
<feature type="compositionally biased region" description="Low complexity" evidence="11">
    <location>
        <begin position="615"/>
        <end position="625"/>
    </location>
</feature>
<dbReference type="PROSITE" id="PS00108">
    <property type="entry name" value="PROTEIN_KINASE_ST"/>
    <property type="match status" value="1"/>
</dbReference>
<dbReference type="VEuPathDB" id="FungiDB:AJ78_02496"/>
<dbReference type="PANTHER" id="PTHR24356:SF1">
    <property type="entry name" value="SERINE_THREONINE-PROTEIN KINASE GREATWALL"/>
    <property type="match status" value="1"/>
</dbReference>
<keyword evidence="4" id="KW-0808">Transferase</keyword>
<feature type="region of interest" description="Disordered" evidence="11">
    <location>
        <begin position="352"/>
        <end position="414"/>
    </location>
</feature>
<dbReference type="PROSITE" id="PS50110">
    <property type="entry name" value="RESPONSE_REGULATORY"/>
    <property type="match status" value="1"/>
</dbReference>
<dbReference type="GO" id="GO:0004674">
    <property type="term" value="F:protein serine/threonine kinase activity"/>
    <property type="evidence" value="ECO:0007669"/>
    <property type="project" value="UniProtKB-KW"/>
</dbReference>
<dbReference type="Pfam" id="PF00069">
    <property type="entry name" value="Pkinase"/>
    <property type="match status" value="2"/>
</dbReference>
<feature type="compositionally biased region" description="Polar residues" evidence="11">
    <location>
        <begin position="1504"/>
        <end position="1517"/>
    </location>
</feature>
<feature type="compositionally biased region" description="Low complexity" evidence="11">
    <location>
        <begin position="1408"/>
        <end position="1427"/>
    </location>
</feature>
<dbReference type="SMART" id="SM00448">
    <property type="entry name" value="REC"/>
    <property type="match status" value="1"/>
</dbReference>
<dbReference type="SUPFAM" id="SSF52172">
    <property type="entry name" value="CheY-like"/>
    <property type="match status" value="1"/>
</dbReference>
<dbReference type="InterPro" id="IPR035965">
    <property type="entry name" value="PAS-like_dom_sf"/>
</dbReference>
<accession>A0A1J9PMT1</accession>
<feature type="region of interest" description="Disordered" evidence="11">
    <location>
        <begin position="1397"/>
        <end position="1594"/>
    </location>
</feature>
<name>A0A1J9PMT1_9EURO</name>
<dbReference type="InterPro" id="IPR011006">
    <property type="entry name" value="CheY-like_superfamily"/>
</dbReference>
<feature type="region of interest" description="Disordered" evidence="11">
    <location>
        <begin position="604"/>
        <end position="739"/>
    </location>
</feature>
<dbReference type="InterPro" id="IPR000014">
    <property type="entry name" value="PAS"/>
</dbReference>
<dbReference type="EC" id="2.7.11.1" evidence="1"/>
<dbReference type="PROSITE" id="PS50112">
    <property type="entry name" value="PAS"/>
    <property type="match status" value="1"/>
</dbReference>
<gene>
    <name evidence="16" type="ORF">AJ78_02496</name>
</gene>
<feature type="compositionally biased region" description="Pro residues" evidence="11">
    <location>
        <begin position="1079"/>
        <end position="1090"/>
    </location>
</feature>
<feature type="compositionally biased region" description="Low complexity" evidence="11">
    <location>
        <begin position="1039"/>
        <end position="1052"/>
    </location>
</feature>
<evidence type="ECO:0000256" key="5">
    <source>
        <dbReference type="ARBA" id="ARBA00022741"/>
    </source>
</evidence>
<sequence>MAENGTENTPNRTPNRTPNPPRFLAPPAVTALKQEAAREAGSDSPSAQSMSRTLSEDIREERQDLKEAAEQTLNVIVDLDLDGRIKWVSPSWKEVVGTNVEDVEGLLISELVLDNKMAFEHAIESMKIDDSKSHIVRFAVRTGPASFLRRESGEAEVKVEVENIGGEGEKGGEGGGEAEVEAPTQAGEDDGSVQVVRPRESQTDQEKDEHEEMDEDDHILNLEGQGIMVFDRSPGTESHTMWMLRPSTQPREITIDLPPLLVESLGVGAEVLANYLTSLAEAGSRDPSHVPPPQPVLCRICERQIPPWWFEKHSELCLQEHGAEMDVQMAQDNLNEHRHSIVKVLDALEARKSRSGSGDSSPFAGPQAEYKNLPIGPSQSIPSSGLTSGSSSSSGTPPRSRDPSTSGLGHARTRSSFAVRRPLARIVELILDLCDTALEINTPALKEARTEMDEEIRTQSPQSESRISQVLQWQSPSSNTLDQEQGLAALSADTERFARAKVDAIFRHRQIVEYSERIRVEFTVLVEECISAAMSKAERIAAGELSDSSGSSSNVAEDSQDEGIDSVQFPILEDPPNTSSQPSSLPTPSGIATALRVGSEPILVSTSQSDRPQPSSVAVSTRSSSPMECPTPLSHRSVGGLLSHSQPSKRGSLLAESDAGDSDSSILSSAFAGTRRMESPSSERGLSRATSSKDRKRQSLILPGLSVSPRRESPARNQPHSPLRLSKPQLSMGDSFTSPMTSPLLSNVELAAHNTHQYYPPPASHHHHHRRLSSATSPDLGKTPVSPHLSSVSHPPPPRAVAPSIKDFEIIKPISKGAFGSVYLSKKKSTAEYFAIKVLKKADMVVKNQVTNVKAERAIMMWQGESDFVAKLYWTFSSKDYLYLVMEYLNGGDCASLVKVLGGLSEDWAKKYVAEVVLGIEHLHERGIVHRDLKPDNLLIDQRGHLKLTDFGLSRMGLVGRQKRILKNPNESVPDLLKTGPFTRGTSLASSRSASFDFPATQSPSSTPSMTPEVPMLINQPSYFSLNKEPSFNRETSRRASGYRSDSGGSDSLTGMFRGFSLYDNGDMPYPLSFQSQPSFPPPPPPPPLPQQQQQGRAIEEETQSEGSDSPHLFPLQTGTSYTASSTSGQHSTPPQQSLMPPPMALFDPEDHSRCFVGTPDYLAPETINGVGQDEMSDWWSLGCILFEFLYGYPPFNASTPDEVFQNILNRRINWPEEADELVTPEAKDLINKLMTINPEERLGSNASEKYPNGGAEVRAHPWFSDINWDTLLEDEAQFVPAPENPEDTEYFDARGATLQSFTEELEDQLSPPPAATAGQEYPDRPHDALYKVRTQVNSLKRGLMPLHIPPHVRDTRSRRLSEPVMADDFGNFNFKNLPVLERANKDVIQKLRMEAMQAQQRQIPTNAPASSSGPSLEGSPLLPMPLQRTLSQNKATNRPASPSSLSQANSSSPSRPSQPSSPLLVQFSTGQNHERRKTSGSSSFSHQSSGSLQPGSHPEPPRLSTNFKMISTSAVSSPVKYVKPPTPSPEKSGGPPQPRQSSAPSSRSRSQTVGSQDSEAAPPREPFVPGHHKRRSQLFDISPSSSDNEDPRTKAKALLKVQRRRQSSRRLSQINLVEGPYFRPLDVLICEDHPVSKLVMERLFEKLRCRTITAVNGSEAMRYALSEVQFDIIMMEFKLPQLNGADVARMIRDTKSVNTHTPIICCTGYLKDLPETHHFDALIEKPPTLSKLTEALCKFCQWKPPPKDHPLNPSAQNPMLQPVGSRLTSSMIPQDGSPSSTSSGFIPIPTSSYRGSSREDSIGSSYFGDVDSIKPEDLPVVISRQATDDWGNVQGVSGVVVGGGGLGISDEPNIPRSEPITMHSPPPIPKVPHAASAPSILPAMTTPGVRTPRNQPSVEDIRAKRESHERRKRYDGAESGDDEDEELGNSNSQSRAKSPQGARGKGKRSGSKLGTEMMRTNSRGSVVSDAGEILGGDCAAAEGPAPTTVSSPGGATTGGEVTPSSSLVGAPGPSLDIVEEGLAGMRIADDGLETLPEDREQEESCAQADPFVITSTAHIVQSPPEIQSPIAECGKAKPENASSATVEEQALDPTSQFLPLHSAEATTPAPKTPTTASRPASTSPSIATTAPTIITTTPSNTAQQYSPILTIDTGNLPGEDATPRSATSITTSGFNPGKSRSTLTPDTYGAGFGISPVEHRVAEGESEATPRASERDKRREKSRERRLRGLDWIRRP</sequence>
<evidence type="ECO:0000256" key="7">
    <source>
        <dbReference type="ARBA" id="ARBA00022840"/>
    </source>
</evidence>
<feature type="compositionally biased region" description="Low complexity" evidence="11">
    <location>
        <begin position="999"/>
        <end position="1012"/>
    </location>
</feature>
<evidence type="ECO:0000259" key="13">
    <source>
        <dbReference type="PROSITE" id="PS50110"/>
    </source>
</evidence>
<organism evidence="16 17">
    <name type="scientific">Emergomyces pasteurianus Ep9510</name>
    <dbReference type="NCBI Taxonomy" id="1447872"/>
    <lineage>
        <taxon>Eukaryota</taxon>
        <taxon>Fungi</taxon>
        <taxon>Dikarya</taxon>
        <taxon>Ascomycota</taxon>
        <taxon>Pezizomycotina</taxon>
        <taxon>Eurotiomycetes</taxon>
        <taxon>Eurotiomycetidae</taxon>
        <taxon>Onygenales</taxon>
        <taxon>Ajellomycetaceae</taxon>
        <taxon>Emergomyces</taxon>
    </lineage>
</organism>
<feature type="compositionally biased region" description="Basic and acidic residues" evidence="11">
    <location>
        <begin position="2213"/>
        <end position="2237"/>
    </location>
</feature>
<evidence type="ECO:0000259" key="12">
    <source>
        <dbReference type="PROSITE" id="PS50011"/>
    </source>
</evidence>
<evidence type="ECO:0000259" key="14">
    <source>
        <dbReference type="PROSITE" id="PS50112"/>
    </source>
</evidence>
<dbReference type="GO" id="GO:1901992">
    <property type="term" value="P:positive regulation of mitotic cell cycle phase transition"/>
    <property type="evidence" value="ECO:0007669"/>
    <property type="project" value="UniProtKB-ARBA"/>
</dbReference>
<feature type="region of interest" description="Disordered" evidence="11">
    <location>
        <begin position="1749"/>
        <end position="1801"/>
    </location>
</feature>
<evidence type="ECO:0000256" key="3">
    <source>
        <dbReference type="ARBA" id="ARBA00022553"/>
    </source>
</evidence>
<reference evidence="16 17" key="1">
    <citation type="submission" date="2015-07" db="EMBL/GenBank/DDBJ databases">
        <title>Emmonsia species relationships and genome sequence.</title>
        <authorList>
            <consortium name="The Broad Institute Genomics Platform"/>
            <person name="Cuomo C.A."/>
            <person name="Munoz J.F."/>
            <person name="Imamovic A."/>
            <person name="Priest M.E."/>
            <person name="Young S."/>
            <person name="Clay O.K."/>
            <person name="McEwen J.G."/>
        </authorList>
    </citation>
    <scope>NUCLEOTIDE SEQUENCE [LARGE SCALE GENOMIC DNA]</scope>
    <source>
        <strain evidence="16 17">UAMH 9510</strain>
    </source>
</reference>
<dbReference type="CDD" id="cd05611">
    <property type="entry name" value="STKc_Rim15_like"/>
    <property type="match status" value="1"/>
</dbReference>
<dbReference type="InterPro" id="IPR000719">
    <property type="entry name" value="Prot_kinase_dom"/>
</dbReference>
<feature type="compositionally biased region" description="Polar residues" evidence="11">
    <location>
        <begin position="2165"/>
        <end position="2186"/>
    </location>
</feature>
<keyword evidence="17" id="KW-1185">Reference proteome</keyword>
<comment type="catalytic activity">
    <reaction evidence="8">
        <text>L-threonyl-[protein] + ATP = O-phospho-L-threonyl-[protein] + ADP + H(+)</text>
        <dbReference type="Rhea" id="RHEA:46608"/>
        <dbReference type="Rhea" id="RHEA-COMP:11060"/>
        <dbReference type="Rhea" id="RHEA-COMP:11605"/>
        <dbReference type="ChEBI" id="CHEBI:15378"/>
        <dbReference type="ChEBI" id="CHEBI:30013"/>
        <dbReference type="ChEBI" id="CHEBI:30616"/>
        <dbReference type="ChEBI" id="CHEBI:61977"/>
        <dbReference type="ChEBI" id="CHEBI:456216"/>
        <dbReference type="EC" id="2.7.11.1"/>
    </reaction>
</comment>
<dbReference type="InterPro" id="IPR011009">
    <property type="entry name" value="Kinase-like_dom_sf"/>
</dbReference>
<feature type="region of interest" description="Disordered" evidence="11">
    <location>
        <begin position="163"/>
        <end position="217"/>
    </location>
</feature>
<evidence type="ECO:0000256" key="11">
    <source>
        <dbReference type="SAM" id="MobiDB-lite"/>
    </source>
</evidence>
<feature type="compositionally biased region" description="Polar residues" evidence="11">
    <location>
        <begin position="1429"/>
        <end position="1439"/>
    </location>
</feature>
<feature type="region of interest" description="Disordered" evidence="11">
    <location>
        <begin position="2071"/>
        <end position="2237"/>
    </location>
</feature>
<feature type="compositionally biased region" description="Low complexity" evidence="11">
    <location>
        <begin position="1118"/>
        <end position="1129"/>
    </location>
</feature>
<dbReference type="PROSITE" id="PS50011">
    <property type="entry name" value="PROTEIN_KINASE_DOM"/>
    <property type="match status" value="1"/>
</dbReference>
<feature type="domain" description="Response regulatory" evidence="13">
    <location>
        <begin position="1627"/>
        <end position="1741"/>
    </location>
</feature>
<feature type="region of interest" description="Disordered" evidence="11">
    <location>
        <begin position="1848"/>
        <end position="2014"/>
    </location>
</feature>
<dbReference type="Gene3D" id="1.10.510.10">
    <property type="entry name" value="Transferase(Phosphotransferase) domain 1"/>
    <property type="match status" value="2"/>
</dbReference>
<dbReference type="InterPro" id="IPR008271">
    <property type="entry name" value="Ser/Thr_kinase_AS"/>
</dbReference>
<evidence type="ECO:0000256" key="8">
    <source>
        <dbReference type="ARBA" id="ARBA00047899"/>
    </source>
</evidence>
<dbReference type="GO" id="GO:0000160">
    <property type="term" value="P:phosphorelay signal transduction system"/>
    <property type="evidence" value="ECO:0007669"/>
    <property type="project" value="InterPro"/>
</dbReference>
<dbReference type="EMBL" id="LGRN01000068">
    <property type="protein sequence ID" value="OJD17422.1"/>
    <property type="molecule type" value="Genomic_DNA"/>
</dbReference>
<feature type="region of interest" description="Disordered" evidence="11">
    <location>
        <begin position="1"/>
        <end position="58"/>
    </location>
</feature>
<evidence type="ECO:0000256" key="9">
    <source>
        <dbReference type="ARBA" id="ARBA00048679"/>
    </source>
</evidence>
<keyword evidence="6 16" id="KW-0418">Kinase</keyword>
<feature type="compositionally biased region" description="Polar residues" evidence="11">
    <location>
        <begin position="679"/>
        <end position="690"/>
    </location>
</feature>
<dbReference type="Gene3D" id="3.40.50.2300">
    <property type="match status" value="1"/>
</dbReference>
<keyword evidence="5" id="KW-0547">Nucleotide-binding</keyword>
<feature type="domain" description="PAS" evidence="14">
    <location>
        <begin position="61"/>
        <end position="105"/>
    </location>
</feature>
<dbReference type="Gene3D" id="3.30.450.20">
    <property type="entry name" value="PAS domain"/>
    <property type="match status" value="1"/>
</dbReference>
<feature type="domain" description="Protein kinase" evidence="12">
    <location>
        <begin position="808"/>
        <end position="1264"/>
    </location>
</feature>
<evidence type="ECO:0000256" key="6">
    <source>
        <dbReference type="ARBA" id="ARBA00022777"/>
    </source>
</evidence>
<dbReference type="PROSITE" id="PS51285">
    <property type="entry name" value="AGC_KINASE_CTER"/>
    <property type="match status" value="1"/>
</dbReference>
<feature type="compositionally biased region" description="Basic and acidic residues" evidence="11">
    <location>
        <begin position="197"/>
        <end position="210"/>
    </location>
</feature>
<feature type="compositionally biased region" description="Polar residues" evidence="11">
    <location>
        <begin position="1767"/>
        <end position="1796"/>
    </location>
</feature>
<feature type="region of interest" description="Disordered" evidence="11">
    <location>
        <begin position="569"/>
        <end position="591"/>
    </location>
</feature>
<evidence type="ECO:0000256" key="2">
    <source>
        <dbReference type="ARBA" id="ARBA00022527"/>
    </source>
</evidence>
<dbReference type="FunFam" id="1.10.510.10:FF:000664">
    <property type="entry name" value="Serine threonine protein kinase"/>
    <property type="match status" value="1"/>
</dbReference>
<feature type="compositionally biased region" description="Polar residues" evidence="11">
    <location>
        <begin position="2081"/>
        <end position="2098"/>
    </location>
</feature>
<feature type="compositionally biased region" description="Polar residues" evidence="11">
    <location>
        <begin position="43"/>
        <end position="53"/>
    </location>
</feature>
<dbReference type="Proteomes" id="UP000182235">
    <property type="component" value="Unassembled WGS sequence"/>
</dbReference>
<feature type="compositionally biased region" description="Low complexity" evidence="11">
    <location>
        <begin position="1540"/>
        <end position="1552"/>
    </location>
</feature>
<feature type="compositionally biased region" description="Polar residues" evidence="11">
    <location>
        <begin position="1019"/>
        <end position="1030"/>
    </location>
</feature>
<proteinExistence type="predicted"/>
<keyword evidence="7" id="KW-0067">ATP-binding</keyword>
<dbReference type="FunFam" id="3.40.50.2300:FF:000139">
    <property type="entry name" value="Serine threonine protein kinase"/>
    <property type="match status" value="1"/>
</dbReference>
<feature type="region of interest" description="Disordered" evidence="11">
    <location>
        <begin position="756"/>
        <end position="799"/>
    </location>
</feature>
<feature type="domain" description="AGC-kinase C-terminal" evidence="15">
    <location>
        <begin position="1265"/>
        <end position="1385"/>
    </location>
</feature>
<evidence type="ECO:0000256" key="10">
    <source>
        <dbReference type="PROSITE-ProRule" id="PRU00169"/>
    </source>
</evidence>
<dbReference type="SMART" id="SM00220">
    <property type="entry name" value="S_TKc"/>
    <property type="match status" value="1"/>
</dbReference>
<feature type="compositionally biased region" description="Basic and acidic residues" evidence="11">
    <location>
        <begin position="1900"/>
        <end position="1917"/>
    </location>
</feature>
<dbReference type="FunFam" id="3.30.200.20:FF:001008">
    <property type="entry name" value="Serine/threonine-protein kinase cek1"/>
    <property type="match status" value="1"/>
</dbReference>
<dbReference type="CDD" id="cd17546">
    <property type="entry name" value="REC_hyHK_CKI1_RcsC-like"/>
    <property type="match status" value="1"/>
</dbReference>
<comment type="catalytic activity">
    <reaction evidence="9">
        <text>L-seryl-[protein] + ATP = O-phospho-L-seryl-[protein] + ADP + H(+)</text>
        <dbReference type="Rhea" id="RHEA:17989"/>
        <dbReference type="Rhea" id="RHEA-COMP:9863"/>
        <dbReference type="Rhea" id="RHEA-COMP:11604"/>
        <dbReference type="ChEBI" id="CHEBI:15378"/>
        <dbReference type="ChEBI" id="CHEBI:29999"/>
        <dbReference type="ChEBI" id="CHEBI:30616"/>
        <dbReference type="ChEBI" id="CHEBI:83421"/>
        <dbReference type="ChEBI" id="CHEBI:456216"/>
        <dbReference type="EC" id="2.7.11.1"/>
    </reaction>
</comment>
<keyword evidence="2" id="KW-0723">Serine/threonine-protein kinase</keyword>
<comment type="caution">
    <text evidence="10">Lacks conserved residue(s) required for the propagation of feature annotation.</text>
</comment>
<feature type="compositionally biased region" description="Low complexity" evidence="11">
    <location>
        <begin position="1440"/>
        <end position="1464"/>
    </location>
</feature>
<feature type="compositionally biased region" description="Low complexity" evidence="11">
    <location>
        <begin position="1480"/>
        <end position="1492"/>
    </location>
</feature>
<dbReference type="SUPFAM" id="SSF55785">
    <property type="entry name" value="PYP-like sensor domain (PAS domain)"/>
    <property type="match status" value="1"/>
</dbReference>
<feature type="region of interest" description="Disordered" evidence="11">
    <location>
        <begin position="988"/>
        <end position="1054"/>
    </location>
</feature>
<feature type="compositionally biased region" description="Polar residues" evidence="11">
    <location>
        <begin position="604"/>
        <end position="614"/>
    </location>
</feature>
<dbReference type="InterPro" id="IPR000961">
    <property type="entry name" value="AGC-kinase_C"/>
</dbReference>
<evidence type="ECO:0000256" key="1">
    <source>
        <dbReference type="ARBA" id="ARBA00012513"/>
    </source>
</evidence>
<dbReference type="OrthoDB" id="162894at2759"/>
<dbReference type="SUPFAM" id="SSF56112">
    <property type="entry name" value="Protein kinase-like (PK-like)"/>
    <property type="match status" value="1"/>
</dbReference>
<evidence type="ECO:0000313" key="17">
    <source>
        <dbReference type="Proteomes" id="UP000182235"/>
    </source>
</evidence>